<reference evidence="1" key="1">
    <citation type="journal article" date="2024" name="BMC Genomics">
        <title>Functional annotation of a divergent genome using sequence and structure-based similarity.</title>
        <authorList>
            <person name="Svedberg D."/>
            <person name="Winiger R.R."/>
            <person name="Berg A."/>
            <person name="Sharma H."/>
            <person name="Tellgren-Roth C."/>
            <person name="Debrunner-Vossbrinck B.A."/>
            <person name="Vossbrinck C.R."/>
            <person name="Barandun J."/>
        </authorList>
    </citation>
    <scope>NUCLEOTIDE SEQUENCE</scope>
    <source>
        <strain evidence="1">Illinois isolate</strain>
    </source>
</reference>
<evidence type="ECO:0000313" key="2">
    <source>
        <dbReference type="Proteomes" id="UP001334084"/>
    </source>
</evidence>
<proteinExistence type="predicted"/>
<sequence>MKQLRKLSVRQVQKRTKQEHRREVYNIVRNNKKYIEDPNYEYFINELLKGLLEDVEYKTVNEVVKSLQKIKQKNKKM</sequence>
<dbReference type="GeneID" id="90543046"/>
<accession>A0AAX4JGT0</accession>
<protein>
    <submittedName>
        <fullName evidence="1">Uncharacterized protein</fullName>
    </submittedName>
</protein>
<dbReference type="EMBL" id="CP142737">
    <property type="protein sequence ID" value="WUR05199.1"/>
    <property type="molecule type" value="Genomic_DNA"/>
</dbReference>
<name>A0AAX4JGT0_9MICR</name>
<dbReference type="Proteomes" id="UP001334084">
    <property type="component" value="Chromosome 12"/>
</dbReference>
<evidence type="ECO:0000313" key="1">
    <source>
        <dbReference type="EMBL" id="WUR05199.1"/>
    </source>
</evidence>
<keyword evidence="2" id="KW-1185">Reference proteome</keyword>
<organism evidence="1 2">
    <name type="scientific">Vairimorpha necatrix</name>
    <dbReference type="NCBI Taxonomy" id="6039"/>
    <lineage>
        <taxon>Eukaryota</taxon>
        <taxon>Fungi</taxon>
        <taxon>Fungi incertae sedis</taxon>
        <taxon>Microsporidia</taxon>
        <taxon>Nosematidae</taxon>
        <taxon>Vairimorpha</taxon>
    </lineage>
</organism>
<dbReference type="AlphaFoldDB" id="A0AAX4JGT0"/>
<dbReference type="KEGG" id="vnx:VNE69_12184"/>
<dbReference type="RefSeq" id="XP_065331344.1">
    <property type="nucleotide sequence ID" value="XM_065475272.1"/>
</dbReference>
<gene>
    <name evidence="1" type="ORF">VNE69_12184</name>
</gene>